<feature type="domain" description="CBS" evidence="12">
    <location>
        <begin position="454"/>
        <end position="510"/>
    </location>
</feature>
<dbReference type="AlphaFoldDB" id="A0A5K8AGB1"/>
<sequence length="587" mass="62898">MEDIPGIKWRLQSDHETLIPLLIVAVLIGVLTGFLAVGFRYLLLVASRLCWYDPLDIIGGATQLPWIAVILIPLSGGLLVGPIVSKLAPETRGAGVPEVIHAVASKQGIIRHRTTFYKILSTVVSIGSGASVGREGPIVHIGASVGSSVAQLVRLSSEWRSVFLACGAAAGIAATFNAPMAGMLFAVEIILVDFEISYLSHIAISAVAATVVSHQFLGNLPAFDIPPYTLVSYWEILLYGLLGIIAGFVSIAFIKSISIVEDTLNRFRIPSGLQPAVGGLIVGLLAVKVPHVLGVGYQSVNLILTGKMALDIIAVVLVCKLAATSFSIGGGFSGGIFAPSLVLGALLGGIFGVAVNHLFPEWSAAYPAYGLVGMGAIVSGVTMAPITAIFTIFELTYNFEIILPLITSCITSLIVVKKFYGNSIYETKLLKKGIKIVRGHDVNLLRSIHVTEYMDRAYERIGVGTGLLDLIAKARESTYPHFVVLNDGDELVGMLSMRDLKYCLSDMADLSTIVVAADIMTQNVHCLVPADTLETAFEAFEGKHISTLPVVDPVNRKKVLGILKKSNLILAYNEKVLKTHIFRNQRR</sequence>
<dbReference type="GO" id="GO:0005254">
    <property type="term" value="F:chloride channel activity"/>
    <property type="evidence" value="ECO:0007669"/>
    <property type="project" value="UniProtKB-KW"/>
</dbReference>
<evidence type="ECO:0000256" key="2">
    <source>
        <dbReference type="ARBA" id="ARBA00022448"/>
    </source>
</evidence>
<dbReference type="Proteomes" id="UP000422108">
    <property type="component" value="Chromosome"/>
</dbReference>
<feature type="transmembrane region" description="Helical" evidence="11">
    <location>
        <begin position="237"/>
        <end position="257"/>
    </location>
</feature>
<feature type="transmembrane region" description="Helical" evidence="11">
    <location>
        <begin position="399"/>
        <end position="420"/>
    </location>
</feature>
<dbReference type="InterPro" id="IPR046342">
    <property type="entry name" value="CBS_dom_sf"/>
</dbReference>
<evidence type="ECO:0000256" key="1">
    <source>
        <dbReference type="ARBA" id="ARBA00004141"/>
    </source>
</evidence>
<name>A0A5K8AGB1_9BACT</name>
<dbReference type="SMART" id="SM00116">
    <property type="entry name" value="CBS"/>
    <property type="match status" value="2"/>
</dbReference>
<feature type="transmembrane region" description="Helical" evidence="11">
    <location>
        <begin position="309"/>
        <end position="330"/>
    </location>
</feature>
<protein>
    <submittedName>
        <fullName evidence="13">Chloride channel protein</fullName>
    </submittedName>
</protein>
<dbReference type="InterPro" id="IPR050368">
    <property type="entry name" value="ClC-type_chloride_channel"/>
</dbReference>
<evidence type="ECO:0000256" key="3">
    <source>
        <dbReference type="ARBA" id="ARBA00022692"/>
    </source>
</evidence>
<keyword evidence="6 11" id="KW-0472">Membrane</keyword>
<evidence type="ECO:0000256" key="5">
    <source>
        <dbReference type="ARBA" id="ARBA00023065"/>
    </source>
</evidence>
<evidence type="ECO:0000256" key="10">
    <source>
        <dbReference type="PROSITE-ProRule" id="PRU00703"/>
    </source>
</evidence>
<proteinExistence type="predicted"/>
<dbReference type="InterPro" id="IPR000644">
    <property type="entry name" value="CBS_dom"/>
</dbReference>
<dbReference type="PROSITE" id="PS51371">
    <property type="entry name" value="CBS"/>
    <property type="match status" value="2"/>
</dbReference>
<accession>A0A5K8AGB1</accession>
<organism evidence="13 14">
    <name type="scientific">Desulfosarcina ovata subsp. ovata</name>
    <dbReference type="NCBI Taxonomy" id="2752305"/>
    <lineage>
        <taxon>Bacteria</taxon>
        <taxon>Pseudomonadati</taxon>
        <taxon>Thermodesulfobacteriota</taxon>
        <taxon>Desulfobacteria</taxon>
        <taxon>Desulfobacterales</taxon>
        <taxon>Desulfosarcinaceae</taxon>
        <taxon>Desulfosarcina</taxon>
    </lineage>
</organism>
<evidence type="ECO:0000259" key="12">
    <source>
        <dbReference type="PROSITE" id="PS51371"/>
    </source>
</evidence>
<evidence type="ECO:0000256" key="7">
    <source>
        <dbReference type="ARBA" id="ARBA00023173"/>
    </source>
</evidence>
<evidence type="ECO:0000256" key="6">
    <source>
        <dbReference type="ARBA" id="ARBA00023136"/>
    </source>
</evidence>
<dbReference type="Pfam" id="PF00654">
    <property type="entry name" value="Voltage_CLC"/>
    <property type="match status" value="1"/>
</dbReference>
<keyword evidence="2" id="KW-0813">Transport</keyword>
<dbReference type="InterPro" id="IPR001807">
    <property type="entry name" value="ClC"/>
</dbReference>
<evidence type="ECO:0000256" key="9">
    <source>
        <dbReference type="ARBA" id="ARBA00023303"/>
    </source>
</evidence>
<feature type="transmembrane region" description="Helical" evidence="11">
    <location>
        <begin position="162"/>
        <end position="192"/>
    </location>
</feature>
<keyword evidence="7" id="KW-0869">Chloride channel</keyword>
<feature type="transmembrane region" description="Helical" evidence="11">
    <location>
        <begin position="198"/>
        <end position="217"/>
    </location>
</feature>
<evidence type="ECO:0000256" key="4">
    <source>
        <dbReference type="ARBA" id="ARBA00022989"/>
    </source>
</evidence>
<dbReference type="InterPro" id="IPR014743">
    <property type="entry name" value="Cl-channel_core"/>
</dbReference>
<dbReference type="PANTHER" id="PTHR43427">
    <property type="entry name" value="CHLORIDE CHANNEL PROTEIN CLC-E"/>
    <property type="match status" value="1"/>
</dbReference>
<keyword evidence="4 11" id="KW-1133">Transmembrane helix</keyword>
<feature type="domain" description="CBS" evidence="12">
    <location>
        <begin position="520"/>
        <end position="579"/>
    </location>
</feature>
<feature type="transmembrane region" description="Helical" evidence="11">
    <location>
        <begin position="21"/>
        <end position="43"/>
    </location>
</feature>
<evidence type="ECO:0000256" key="11">
    <source>
        <dbReference type="SAM" id="Phobius"/>
    </source>
</evidence>
<dbReference type="GO" id="GO:0034707">
    <property type="term" value="C:chloride channel complex"/>
    <property type="evidence" value="ECO:0007669"/>
    <property type="project" value="UniProtKB-KW"/>
</dbReference>
<keyword evidence="10" id="KW-0129">CBS domain</keyword>
<comment type="subcellular location">
    <subcellularLocation>
        <location evidence="1">Membrane</location>
        <topology evidence="1">Multi-pass membrane protein</topology>
    </subcellularLocation>
</comment>
<feature type="transmembrane region" description="Helical" evidence="11">
    <location>
        <begin position="277"/>
        <end position="297"/>
    </location>
</feature>
<feature type="transmembrane region" description="Helical" evidence="11">
    <location>
        <begin position="63"/>
        <end position="84"/>
    </location>
</feature>
<gene>
    <name evidence="13" type="ORF">DSCOOX_49120</name>
</gene>
<feature type="transmembrane region" description="Helical" evidence="11">
    <location>
        <begin position="371"/>
        <end position="393"/>
    </location>
</feature>
<evidence type="ECO:0000256" key="8">
    <source>
        <dbReference type="ARBA" id="ARBA00023214"/>
    </source>
</evidence>
<dbReference type="PANTHER" id="PTHR43427:SF6">
    <property type="entry name" value="CHLORIDE CHANNEL PROTEIN CLC-E"/>
    <property type="match status" value="1"/>
</dbReference>
<dbReference type="Gene3D" id="3.10.580.10">
    <property type="entry name" value="CBS-domain"/>
    <property type="match status" value="1"/>
</dbReference>
<keyword evidence="9" id="KW-0407">Ion channel</keyword>
<dbReference type="CDD" id="cd00400">
    <property type="entry name" value="Voltage_gated_ClC"/>
    <property type="match status" value="1"/>
</dbReference>
<keyword evidence="14" id="KW-1185">Reference proteome</keyword>
<dbReference type="Pfam" id="PF00571">
    <property type="entry name" value="CBS"/>
    <property type="match status" value="2"/>
</dbReference>
<keyword evidence="8" id="KW-0868">Chloride</keyword>
<dbReference type="EMBL" id="AP021879">
    <property type="protein sequence ID" value="BBO91732.1"/>
    <property type="molecule type" value="Genomic_DNA"/>
</dbReference>
<keyword evidence="3 11" id="KW-0812">Transmembrane</keyword>
<evidence type="ECO:0000313" key="14">
    <source>
        <dbReference type="Proteomes" id="UP000422108"/>
    </source>
</evidence>
<feature type="transmembrane region" description="Helical" evidence="11">
    <location>
        <begin position="336"/>
        <end position="359"/>
    </location>
</feature>
<evidence type="ECO:0000313" key="13">
    <source>
        <dbReference type="EMBL" id="BBO91732.1"/>
    </source>
</evidence>
<dbReference type="PRINTS" id="PR00762">
    <property type="entry name" value="CLCHANNEL"/>
</dbReference>
<keyword evidence="5" id="KW-0406">Ion transport</keyword>
<dbReference type="SUPFAM" id="SSF54631">
    <property type="entry name" value="CBS-domain pair"/>
    <property type="match status" value="1"/>
</dbReference>
<reference evidence="13 14" key="1">
    <citation type="submission" date="2019-11" db="EMBL/GenBank/DDBJ databases">
        <title>Comparative genomics of hydrocarbon-degrading Desulfosarcina strains.</title>
        <authorList>
            <person name="Watanabe M."/>
            <person name="Kojima H."/>
            <person name="Fukui M."/>
        </authorList>
    </citation>
    <scope>NUCLEOTIDE SEQUENCE [LARGE SCALE GENOMIC DNA]</scope>
    <source>
        <strain evidence="14">oXyS1</strain>
    </source>
</reference>
<dbReference type="RefSeq" id="WP_155312595.1">
    <property type="nucleotide sequence ID" value="NZ_AP021879.1"/>
</dbReference>
<dbReference type="Gene3D" id="1.10.3080.10">
    <property type="entry name" value="Clc chloride channel"/>
    <property type="match status" value="1"/>
</dbReference>
<dbReference type="SUPFAM" id="SSF81340">
    <property type="entry name" value="Clc chloride channel"/>
    <property type="match status" value="1"/>
</dbReference>